<dbReference type="SUPFAM" id="SSF58104">
    <property type="entry name" value="Methyl-accepting chemotaxis protein (MCP) signaling domain"/>
    <property type="match status" value="1"/>
</dbReference>
<dbReference type="CDD" id="cd06225">
    <property type="entry name" value="HAMP"/>
    <property type="match status" value="1"/>
</dbReference>
<keyword evidence="5" id="KW-1133">Transmembrane helix</keyword>
<comment type="similarity">
    <text evidence="2">Belongs to the methyl-accepting chemotaxis (MCP) protein family.</text>
</comment>
<feature type="transmembrane region" description="Helical" evidence="5">
    <location>
        <begin position="348"/>
        <end position="369"/>
    </location>
</feature>
<feature type="domain" description="Methyl-accepting transducer" evidence="6">
    <location>
        <begin position="456"/>
        <end position="699"/>
    </location>
</feature>
<keyword evidence="9" id="KW-1185">Reference proteome</keyword>
<evidence type="ECO:0000256" key="3">
    <source>
        <dbReference type="PROSITE-ProRule" id="PRU00284"/>
    </source>
</evidence>
<dbReference type="PANTHER" id="PTHR32089:SF112">
    <property type="entry name" value="LYSOZYME-LIKE PROTEIN-RELATED"/>
    <property type="match status" value="1"/>
</dbReference>
<proteinExistence type="inferred from homology"/>
<keyword evidence="1 3" id="KW-0807">Transducer</keyword>
<evidence type="ECO:0000259" key="6">
    <source>
        <dbReference type="PROSITE" id="PS50111"/>
    </source>
</evidence>
<dbReference type="InterPro" id="IPR004089">
    <property type="entry name" value="MCPsignal_dom"/>
</dbReference>
<evidence type="ECO:0000313" key="8">
    <source>
        <dbReference type="EMBL" id="MBB4286161.1"/>
    </source>
</evidence>
<dbReference type="AlphaFoldDB" id="A0A7W6RZM9"/>
<keyword evidence="4" id="KW-0175">Coiled coil</keyword>
<comment type="caution">
    <text evidence="8">The sequence shown here is derived from an EMBL/GenBank/DDBJ whole genome shotgun (WGS) entry which is preliminary data.</text>
</comment>
<accession>A0A7W6RZM9</accession>
<protein>
    <submittedName>
        <fullName evidence="8">Methyl-accepting chemotaxis protein</fullName>
    </submittedName>
</protein>
<reference evidence="8 9" key="1">
    <citation type="submission" date="2020-08" db="EMBL/GenBank/DDBJ databases">
        <title>Genome sequencing of Purple Non-Sulfur Bacteria from various extreme environments.</title>
        <authorList>
            <person name="Mayer M."/>
        </authorList>
    </citation>
    <scope>NUCLEOTIDE SEQUENCE [LARGE SCALE GENOMIC DNA]</scope>
    <source>
        <strain evidence="8 9">JA135</strain>
    </source>
</reference>
<evidence type="ECO:0000256" key="4">
    <source>
        <dbReference type="SAM" id="Coils"/>
    </source>
</evidence>
<dbReference type="CDD" id="cd11386">
    <property type="entry name" value="MCP_signal"/>
    <property type="match status" value="1"/>
</dbReference>
<evidence type="ECO:0000259" key="7">
    <source>
        <dbReference type="PROSITE" id="PS50885"/>
    </source>
</evidence>
<dbReference type="SMART" id="SM00304">
    <property type="entry name" value="HAMP"/>
    <property type="match status" value="1"/>
</dbReference>
<evidence type="ECO:0000256" key="1">
    <source>
        <dbReference type="ARBA" id="ARBA00023224"/>
    </source>
</evidence>
<name>A0A7W6RZM9_9PROT</name>
<organism evidence="8 9">
    <name type="scientific">Roseospira goensis</name>
    <dbReference type="NCBI Taxonomy" id="391922"/>
    <lineage>
        <taxon>Bacteria</taxon>
        <taxon>Pseudomonadati</taxon>
        <taxon>Pseudomonadota</taxon>
        <taxon>Alphaproteobacteria</taxon>
        <taxon>Rhodospirillales</taxon>
        <taxon>Rhodospirillaceae</taxon>
        <taxon>Roseospira</taxon>
    </lineage>
</organism>
<dbReference type="InterPro" id="IPR003660">
    <property type="entry name" value="HAMP_dom"/>
</dbReference>
<keyword evidence="5" id="KW-0812">Transmembrane</keyword>
<dbReference type="SMART" id="SM00283">
    <property type="entry name" value="MA"/>
    <property type="match status" value="1"/>
</dbReference>
<dbReference type="Gene3D" id="3.30.450.20">
    <property type="entry name" value="PAS domain"/>
    <property type="match status" value="1"/>
</dbReference>
<evidence type="ECO:0000313" key="9">
    <source>
        <dbReference type="Proteomes" id="UP000555728"/>
    </source>
</evidence>
<dbReference type="GO" id="GO:0007165">
    <property type="term" value="P:signal transduction"/>
    <property type="evidence" value="ECO:0007669"/>
    <property type="project" value="UniProtKB-KW"/>
</dbReference>
<keyword evidence="5" id="KW-0472">Membrane</keyword>
<dbReference type="PANTHER" id="PTHR32089">
    <property type="entry name" value="METHYL-ACCEPTING CHEMOTAXIS PROTEIN MCPB"/>
    <property type="match status" value="1"/>
</dbReference>
<dbReference type="Gene3D" id="1.10.287.950">
    <property type="entry name" value="Methyl-accepting chemotaxis protein"/>
    <property type="match status" value="1"/>
</dbReference>
<dbReference type="Pfam" id="PF00672">
    <property type="entry name" value="HAMP"/>
    <property type="match status" value="1"/>
</dbReference>
<sequence length="719" mass="75847">MLRSLRIAVVLPLLICLVALIAVLVTGGLAYWRAATTLTAEAEAKLVALRESRATALESYLASIVGDLAVSAGSHATLEALQRFDRAYTGVRSVAPGGDATAALQRAYIANNPHPQDAKHKLDAAPGNTPYDRTHATYHPWFRDLQEERGYYDIFLINAAGIVVYTVFKEPDFATDLRTGRWADSSLADVYNRVAADPQARPIAFADFAPYAPSDGDPASFIAHAVFDDTGAFAGVLAFQMPVAEVNAIMQVSAGMGETGETYLVGPDLLMRSDSRFSAESTILSREVDTPAARAALAGEAGVTVGRDYRGQPVVQAYGPIAFEGLNFAILAEVDRAEVMAPVYQMRWFMVVAGLVILVLVAVMGLLFARSVTRPIGAITDTMGHMADGDLTVQIPATDRKDEVGEMAKALNVFKEGLVRAEQLAAEQAEATRQREARAQRIADLNTDFDHAVGEVLGAVASATTELQSTAESMSSIAEETSTQATTVAAASEQASTNVQTVASAAEELSSSIREIGRQVQQSSDIARQAADEAQRTNAVVSGLADAAQKIGDVVDLITDIADQTNLLALNATIEAARAGDAGKGFAVVANEVKSLATQTAKATEDIGRQIGSVQSETRTAVTAIEAISGIIQRINEATSAIAAAMEEQNAATEEIARNVQQASQGTTEVSQTIVGVTEAARESGAAADNVLAATNALNQQSADLKMLVERFLADVRAA</sequence>
<dbReference type="PROSITE" id="PS50111">
    <property type="entry name" value="CHEMOTAXIS_TRANSDUC_2"/>
    <property type="match status" value="1"/>
</dbReference>
<dbReference type="RefSeq" id="WP_184434613.1">
    <property type="nucleotide sequence ID" value="NZ_JACIGI010000013.1"/>
</dbReference>
<dbReference type="PROSITE" id="PS50885">
    <property type="entry name" value="HAMP"/>
    <property type="match status" value="1"/>
</dbReference>
<dbReference type="GO" id="GO:0016020">
    <property type="term" value="C:membrane"/>
    <property type="evidence" value="ECO:0007669"/>
    <property type="project" value="InterPro"/>
</dbReference>
<feature type="domain" description="HAMP" evidence="7">
    <location>
        <begin position="370"/>
        <end position="423"/>
    </location>
</feature>
<dbReference type="EMBL" id="JACIGI010000013">
    <property type="protein sequence ID" value="MBB4286161.1"/>
    <property type="molecule type" value="Genomic_DNA"/>
</dbReference>
<dbReference type="Proteomes" id="UP000555728">
    <property type="component" value="Unassembled WGS sequence"/>
</dbReference>
<evidence type="ECO:0000256" key="5">
    <source>
        <dbReference type="SAM" id="Phobius"/>
    </source>
</evidence>
<evidence type="ECO:0000256" key="2">
    <source>
        <dbReference type="ARBA" id="ARBA00029447"/>
    </source>
</evidence>
<feature type="coiled-coil region" evidence="4">
    <location>
        <begin position="635"/>
        <end position="663"/>
    </location>
</feature>
<dbReference type="Gene3D" id="1.10.8.500">
    <property type="entry name" value="HAMP domain in histidine kinase"/>
    <property type="match status" value="1"/>
</dbReference>
<dbReference type="Pfam" id="PF00015">
    <property type="entry name" value="MCPsignal"/>
    <property type="match status" value="1"/>
</dbReference>
<gene>
    <name evidence="8" type="ORF">GGD88_001888</name>
</gene>